<proteinExistence type="predicted"/>
<comment type="caution">
    <text evidence="2">The sequence shown here is derived from an EMBL/GenBank/DDBJ whole genome shotgun (WGS) entry which is preliminary data.</text>
</comment>
<evidence type="ECO:0000256" key="1">
    <source>
        <dbReference type="SAM" id="MobiDB-lite"/>
    </source>
</evidence>
<dbReference type="Proteomes" id="UP001283361">
    <property type="component" value="Unassembled WGS sequence"/>
</dbReference>
<dbReference type="AlphaFoldDB" id="A0AAE0ZGR5"/>
<accession>A0AAE0ZGR5</accession>
<feature type="compositionally biased region" description="Low complexity" evidence="1">
    <location>
        <begin position="76"/>
        <end position="113"/>
    </location>
</feature>
<reference evidence="2" key="1">
    <citation type="journal article" date="2023" name="G3 (Bethesda)">
        <title>A reference genome for the long-term kleptoplast-retaining sea slug Elysia crispata morphotype clarki.</title>
        <authorList>
            <person name="Eastman K.E."/>
            <person name="Pendleton A.L."/>
            <person name="Shaikh M.A."/>
            <person name="Suttiyut T."/>
            <person name="Ogas R."/>
            <person name="Tomko P."/>
            <person name="Gavelis G."/>
            <person name="Widhalm J.R."/>
            <person name="Wisecaver J.H."/>
        </authorList>
    </citation>
    <scope>NUCLEOTIDE SEQUENCE</scope>
    <source>
        <strain evidence="2">ECLA1</strain>
    </source>
</reference>
<protein>
    <submittedName>
        <fullName evidence="2">Uncharacterized protein</fullName>
    </submittedName>
</protein>
<dbReference type="EMBL" id="JAWDGP010003996">
    <property type="protein sequence ID" value="KAK3768895.1"/>
    <property type="molecule type" value="Genomic_DNA"/>
</dbReference>
<evidence type="ECO:0000313" key="3">
    <source>
        <dbReference type="Proteomes" id="UP001283361"/>
    </source>
</evidence>
<feature type="region of interest" description="Disordered" evidence="1">
    <location>
        <begin position="60"/>
        <end position="123"/>
    </location>
</feature>
<organism evidence="2 3">
    <name type="scientific">Elysia crispata</name>
    <name type="common">lettuce slug</name>
    <dbReference type="NCBI Taxonomy" id="231223"/>
    <lineage>
        <taxon>Eukaryota</taxon>
        <taxon>Metazoa</taxon>
        <taxon>Spiralia</taxon>
        <taxon>Lophotrochozoa</taxon>
        <taxon>Mollusca</taxon>
        <taxon>Gastropoda</taxon>
        <taxon>Heterobranchia</taxon>
        <taxon>Euthyneura</taxon>
        <taxon>Panpulmonata</taxon>
        <taxon>Sacoglossa</taxon>
        <taxon>Placobranchoidea</taxon>
        <taxon>Plakobranchidae</taxon>
        <taxon>Elysia</taxon>
    </lineage>
</organism>
<evidence type="ECO:0000313" key="2">
    <source>
        <dbReference type="EMBL" id="KAK3768895.1"/>
    </source>
</evidence>
<sequence>KPTALQTHIPAQQPAQKLIQPAVPGINTLKPLKAPHPPATSNLTSRVDPTIANVFATPLADGPVIFSGPYDKLNDSPAKTPSSSSPHSSSPSSKKNSSLRGNSSLALSSSSPLPDIPWDDDDLMMYFQDPPEKLLRASLCLTHIQARGKDR</sequence>
<name>A0AAE0ZGR5_9GAST</name>
<gene>
    <name evidence="2" type="ORF">RRG08_060333</name>
</gene>
<keyword evidence="3" id="KW-1185">Reference proteome</keyword>
<feature type="non-terminal residue" evidence="2">
    <location>
        <position position="1"/>
    </location>
</feature>